<dbReference type="Proteomes" id="UP000324222">
    <property type="component" value="Unassembled WGS sequence"/>
</dbReference>
<feature type="region of interest" description="Disordered" evidence="1">
    <location>
        <begin position="1"/>
        <end position="119"/>
    </location>
</feature>
<dbReference type="AlphaFoldDB" id="A0A5B7GTP4"/>
<feature type="compositionally biased region" description="Pro residues" evidence="1">
    <location>
        <begin position="75"/>
        <end position="85"/>
    </location>
</feature>
<comment type="caution">
    <text evidence="2">The sequence shown here is derived from an EMBL/GenBank/DDBJ whole genome shotgun (WGS) entry which is preliminary data.</text>
</comment>
<name>A0A5B7GTP4_PORTR</name>
<reference evidence="2 3" key="1">
    <citation type="submission" date="2019-05" db="EMBL/GenBank/DDBJ databases">
        <title>Another draft genome of Portunus trituberculatus and its Hox gene families provides insights of decapod evolution.</title>
        <authorList>
            <person name="Jeong J.-H."/>
            <person name="Song I."/>
            <person name="Kim S."/>
            <person name="Choi T."/>
            <person name="Kim D."/>
            <person name="Ryu S."/>
            <person name="Kim W."/>
        </authorList>
    </citation>
    <scope>NUCLEOTIDE SEQUENCE [LARGE SCALE GENOMIC DNA]</scope>
    <source>
        <tissue evidence="2">Muscle</tissue>
    </source>
</reference>
<gene>
    <name evidence="2" type="ORF">E2C01_053966</name>
</gene>
<evidence type="ECO:0000256" key="1">
    <source>
        <dbReference type="SAM" id="MobiDB-lite"/>
    </source>
</evidence>
<feature type="compositionally biased region" description="Basic and acidic residues" evidence="1">
    <location>
        <begin position="89"/>
        <end position="98"/>
    </location>
</feature>
<keyword evidence="3" id="KW-1185">Reference proteome</keyword>
<protein>
    <submittedName>
        <fullName evidence="2">Uncharacterized protein</fullName>
    </submittedName>
</protein>
<proteinExistence type="predicted"/>
<feature type="compositionally biased region" description="Basic and acidic residues" evidence="1">
    <location>
        <begin position="41"/>
        <end position="58"/>
    </location>
</feature>
<dbReference type="EMBL" id="VSRR010017007">
    <property type="protein sequence ID" value="MPC59934.1"/>
    <property type="molecule type" value="Genomic_DNA"/>
</dbReference>
<feature type="compositionally biased region" description="Polar residues" evidence="1">
    <location>
        <begin position="31"/>
        <end position="40"/>
    </location>
</feature>
<organism evidence="2 3">
    <name type="scientific">Portunus trituberculatus</name>
    <name type="common">Swimming crab</name>
    <name type="synonym">Neptunus trituberculatus</name>
    <dbReference type="NCBI Taxonomy" id="210409"/>
    <lineage>
        <taxon>Eukaryota</taxon>
        <taxon>Metazoa</taxon>
        <taxon>Ecdysozoa</taxon>
        <taxon>Arthropoda</taxon>
        <taxon>Crustacea</taxon>
        <taxon>Multicrustacea</taxon>
        <taxon>Malacostraca</taxon>
        <taxon>Eumalacostraca</taxon>
        <taxon>Eucarida</taxon>
        <taxon>Decapoda</taxon>
        <taxon>Pleocyemata</taxon>
        <taxon>Brachyura</taxon>
        <taxon>Eubrachyura</taxon>
        <taxon>Portunoidea</taxon>
        <taxon>Portunidae</taxon>
        <taxon>Portuninae</taxon>
        <taxon>Portunus</taxon>
    </lineage>
</organism>
<evidence type="ECO:0000313" key="2">
    <source>
        <dbReference type="EMBL" id="MPC59934.1"/>
    </source>
</evidence>
<sequence length="119" mass="13581">MKNLAFLWSHEPIPNNPVEVSRPKVLPHVQESINPEVQTRQPEEMAKKLQEEENRLAAEDEAEVQPSRQATTVPPSVPTPIPQHNPQPQEDKKKKEINCTEEASSPFQHNTKKQYSQDA</sequence>
<accession>A0A5B7GTP4</accession>
<feature type="compositionally biased region" description="Polar residues" evidence="1">
    <location>
        <begin position="101"/>
        <end position="119"/>
    </location>
</feature>
<evidence type="ECO:0000313" key="3">
    <source>
        <dbReference type="Proteomes" id="UP000324222"/>
    </source>
</evidence>